<dbReference type="EMBL" id="QNUK01000025">
    <property type="protein sequence ID" value="KAF5907056.1"/>
    <property type="molecule type" value="Genomic_DNA"/>
</dbReference>
<reference evidence="1" key="1">
    <citation type="submission" date="2020-07" db="EMBL/GenBank/DDBJ databases">
        <title>Clarias magur genome sequencing, assembly and annotation.</title>
        <authorList>
            <person name="Kushwaha B."/>
            <person name="Kumar R."/>
            <person name="Das P."/>
            <person name="Joshi C.G."/>
            <person name="Kumar D."/>
            <person name="Nagpure N.S."/>
            <person name="Pandey M."/>
            <person name="Agarwal S."/>
            <person name="Srivastava S."/>
            <person name="Singh M."/>
            <person name="Sahoo L."/>
            <person name="Jayasankar P."/>
            <person name="Meher P.K."/>
            <person name="Koringa P.G."/>
            <person name="Iquebal M.A."/>
            <person name="Das S.P."/>
            <person name="Bit A."/>
            <person name="Patnaik S."/>
            <person name="Patel N."/>
            <person name="Shah T.M."/>
            <person name="Hinsu A."/>
            <person name="Jena J.K."/>
        </authorList>
    </citation>
    <scope>NUCLEOTIDE SEQUENCE</scope>
    <source>
        <strain evidence="1">CIFAMagur01</strain>
        <tissue evidence="1">Testis</tissue>
    </source>
</reference>
<dbReference type="Proteomes" id="UP000727407">
    <property type="component" value="Unassembled WGS sequence"/>
</dbReference>
<feature type="non-terminal residue" evidence="1">
    <location>
        <position position="1"/>
    </location>
</feature>
<sequence length="76" mass="8836">NATKMNTGLQLRFKALIQEHVESQHSLQLCHVTVTNMVSTNNPETSMKLFNRSQGGMRNQPSSWWYWSNLFLNPQQ</sequence>
<dbReference type="AlphaFoldDB" id="A0A8J4UI01"/>
<feature type="non-terminal residue" evidence="1">
    <location>
        <position position="76"/>
    </location>
</feature>
<keyword evidence="2" id="KW-1185">Reference proteome</keyword>
<proteinExistence type="predicted"/>
<gene>
    <name evidence="1" type="primary">mcp</name>
    <name evidence="1" type="ORF">DAT39_003264</name>
</gene>
<name>A0A8J4UI01_CLAMG</name>
<protein>
    <submittedName>
        <fullName evidence="1">Major capsid protein</fullName>
    </submittedName>
</protein>
<evidence type="ECO:0000313" key="2">
    <source>
        <dbReference type="Proteomes" id="UP000727407"/>
    </source>
</evidence>
<evidence type="ECO:0000313" key="1">
    <source>
        <dbReference type="EMBL" id="KAF5907056.1"/>
    </source>
</evidence>
<organism evidence="1 2">
    <name type="scientific">Clarias magur</name>
    <name type="common">Asian catfish</name>
    <name type="synonym">Macropteronotus magur</name>
    <dbReference type="NCBI Taxonomy" id="1594786"/>
    <lineage>
        <taxon>Eukaryota</taxon>
        <taxon>Metazoa</taxon>
        <taxon>Chordata</taxon>
        <taxon>Craniata</taxon>
        <taxon>Vertebrata</taxon>
        <taxon>Euteleostomi</taxon>
        <taxon>Actinopterygii</taxon>
        <taxon>Neopterygii</taxon>
        <taxon>Teleostei</taxon>
        <taxon>Ostariophysi</taxon>
        <taxon>Siluriformes</taxon>
        <taxon>Clariidae</taxon>
        <taxon>Clarias</taxon>
    </lineage>
</organism>
<accession>A0A8J4UI01</accession>
<comment type="caution">
    <text evidence="1">The sequence shown here is derived from an EMBL/GenBank/DDBJ whole genome shotgun (WGS) entry which is preliminary data.</text>
</comment>